<dbReference type="OrthoDB" id="4035999at2759"/>
<dbReference type="GeneID" id="34524886"/>
<dbReference type="HOGENOM" id="CLU_338632_0_0_1"/>
<dbReference type="RefSeq" id="XP_022463452.1">
    <property type="nucleotide sequence ID" value="XM_022606792.1"/>
</dbReference>
<dbReference type="KEGG" id="kng:KNAG_0C00930"/>
<sequence>MVDYRIEARNYVGTISKLFNLCQSQGARYQPKSSFDPIYKVKKELERLEKALMNIYDKQGIFCAQLNRNVDYGNLLDRTFNDEIVLHTYSSLFASSSNLIVTPTTTTFRGIEPPVFLDYLLQIYRYLKYTILAWVESLNVNVGSLQAVLERFEMDLYEKHRNLSSTLLKGGSVRNIVSFSDELTMYPNVKSTGIMTSEFFKLESLSLGLNKQLIQISQLSTGEIAIFKVDSGLVSKYSDKNPQLLLSDLCQGKYEVLNVGKTLLFLPFKPTDLKIVEHFSSGVRLESASGNNINLNIFAEDFIQWNLTWKQKFLNLFGSNTYYTKTITHNNNDLSDILSDIKAISFEPEIDPIRPQAHSNNSSFNEDKAFGASRRVRQSTTEPSDREDILQRNNDNIFPMHYNVSSPVLDESPQILSEQLLKQDRVLEDARFRKSIAEFESLTLENLMALDSSIPMEQSPVRNVVESPQPNMLRSASHIFTVDNAESVISTEDTERMISDHSVTEESFTPCPAVYIPESYEKNSTSLLSVFSNRNKIGLSVNTSGQNESLYSNTPLSSGPTTPLFPKAKEELEPQRSFFHPPKELVLLNHSILFEDNAVKISSWNGFSWDQISSKRLNLTIFLTNNNEAVLVGYSDKGKNECQIVAKITSRWNISRSTAQDIQVRFSKTDLIDHMLKSANNYILTFRCQKVEKLMAILRQAQKNQLKSPISTSSTLGTLSTKTSSQCTDSLFSMETEKTVSTDIHDPSSLSSTLIAANMKAKHHIVVDSKKWQAQSIGKINLYLLKYNAKITGIKFEYTEANSTVETFIASRKDITRLKRTGIALTTDQGLHLFEFTSPTVTEQIYKLIQTTQ</sequence>
<evidence type="ECO:0000256" key="1">
    <source>
        <dbReference type="SAM" id="MobiDB-lite"/>
    </source>
</evidence>
<accession>J7S5K5</accession>
<gene>
    <name evidence="2" type="primary">KNAG0C00930</name>
    <name evidence="2" type="ordered locus">KNAG_0C00930</name>
</gene>
<dbReference type="OMA" id="LVVCESH"/>
<dbReference type="STRING" id="1071383.J7S5K5"/>
<protein>
    <submittedName>
        <fullName evidence="2">Uncharacterized protein</fullName>
    </submittedName>
</protein>
<evidence type="ECO:0000313" key="3">
    <source>
        <dbReference type="Proteomes" id="UP000006310"/>
    </source>
</evidence>
<evidence type="ECO:0000313" key="2">
    <source>
        <dbReference type="EMBL" id="CCK69206.1"/>
    </source>
</evidence>
<keyword evidence="3" id="KW-1185">Reference proteome</keyword>
<dbReference type="AlphaFoldDB" id="J7S5K5"/>
<feature type="region of interest" description="Disordered" evidence="1">
    <location>
        <begin position="355"/>
        <end position="387"/>
    </location>
</feature>
<organism evidence="2 3">
    <name type="scientific">Huiozyma naganishii (strain ATCC MYA-139 / BCRC 22969 / CBS 8797 / KCTC 17520 / NBRC 10181 / NCYC 3082 / Yp74L-3)</name>
    <name type="common">Yeast</name>
    <name type="synonym">Kazachstania naganishii</name>
    <dbReference type="NCBI Taxonomy" id="1071383"/>
    <lineage>
        <taxon>Eukaryota</taxon>
        <taxon>Fungi</taxon>
        <taxon>Dikarya</taxon>
        <taxon>Ascomycota</taxon>
        <taxon>Saccharomycotina</taxon>
        <taxon>Saccharomycetes</taxon>
        <taxon>Saccharomycetales</taxon>
        <taxon>Saccharomycetaceae</taxon>
        <taxon>Huiozyma</taxon>
    </lineage>
</organism>
<name>J7S5K5_HUIN7</name>
<reference evidence="3" key="2">
    <citation type="submission" date="2012-08" db="EMBL/GenBank/DDBJ databases">
        <title>Genome sequence of Kazachstania naganishii.</title>
        <authorList>
            <person name="Gordon J.L."/>
            <person name="Armisen D."/>
            <person name="Proux-Wera E."/>
            <person name="OhEigeartaigh S.S."/>
            <person name="Byrne K.P."/>
            <person name="Wolfe K.H."/>
        </authorList>
    </citation>
    <scope>NUCLEOTIDE SEQUENCE [LARGE SCALE GENOMIC DNA]</scope>
    <source>
        <strain evidence="3">ATCC MYA-139 / BCRC 22969 / CBS 8797 / CCRC 22969 / KCTC 17520 / NBRC 10181 / NCYC 3082</strain>
    </source>
</reference>
<dbReference type="EMBL" id="HE978316">
    <property type="protein sequence ID" value="CCK69206.1"/>
    <property type="molecule type" value="Genomic_DNA"/>
</dbReference>
<proteinExistence type="predicted"/>
<dbReference type="eggNOG" id="ENOG502QTEC">
    <property type="taxonomic scope" value="Eukaryota"/>
</dbReference>
<reference evidence="2 3" key="1">
    <citation type="journal article" date="2011" name="Proc. Natl. Acad. Sci. U.S.A.">
        <title>Evolutionary erosion of yeast sex chromosomes by mating-type switching accidents.</title>
        <authorList>
            <person name="Gordon J.L."/>
            <person name="Armisen D."/>
            <person name="Proux-Wera E."/>
            <person name="Oheigeartaigh S.S."/>
            <person name="Byrne K.P."/>
            <person name="Wolfe K.H."/>
        </authorList>
    </citation>
    <scope>NUCLEOTIDE SEQUENCE [LARGE SCALE GENOMIC DNA]</scope>
    <source>
        <strain evidence="3">ATCC MYA-139 / BCRC 22969 / CBS 8797 / CCRC 22969 / KCTC 17520 / NBRC 10181 / NCYC 3082</strain>
    </source>
</reference>
<dbReference type="Proteomes" id="UP000006310">
    <property type="component" value="Chromosome 3"/>
</dbReference>